<organism evidence="3 4">
    <name type="scientific">Listeria floridensis FSL S10-1187</name>
    <dbReference type="NCBI Taxonomy" id="1265817"/>
    <lineage>
        <taxon>Bacteria</taxon>
        <taxon>Bacillati</taxon>
        <taxon>Bacillota</taxon>
        <taxon>Bacilli</taxon>
        <taxon>Bacillales</taxon>
        <taxon>Listeriaceae</taxon>
        <taxon>Listeria</taxon>
    </lineage>
</organism>
<evidence type="ECO:0000313" key="3">
    <source>
        <dbReference type="EMBL" id="EUJ29133.1"/>
    </source>
</evidence>
<evidence type="ECO:0000256" key="1">
    <source>
        <dbReference type="SAM" id="Phobius"/>
    </source>
</evidence>
<dbReference type="RefSeq" id="WP_206538330.1">
    <property type="nucleotide sequence ID" value="NZ_AODF01000026.1"/>
</dbReference>
<dbReference type="InterPro" id="IPR036890">
    <property type="entry name" value="HATPase_C_sf"/>
</dbReference>
<dbReference type="SUPFAM" id="SSF55874">
    <property type="entry name" value="ATPase domain of HSP90 chaperone/DNA topoisomerase II/histidine kinase"/>
    <property type="match status" value="1"/>
</dbReference>
<dbReference type="Gene3D" id="3.30.565.10">
    <property type="entry name" value="Histidine kinase-like ATPase, C-terminal domain"/>
    <property type="match status" value="1"/>
</dbReference>
<evidence type="ECO:0000313" key="4">
    <source>
        <dbReference type="Proteomes" id="UP000019249"/>
    </source>
</evidence>
<feature type="domain" description="Sensor histidine kinase NatK-like C-terminal" evidence="2">
    <location>
        <begin position="173"/>
        <end position="277"/>
    </location>
</feature>
<dbReference type="Proteomes" id="UP000019249">
    <property type="component" value="Unassembled WGS sequence"/>
</dbReference>
<sequence length="279" mass="31872">MRSRDAFIGVLTASIVFTTSNIGFGLLTTDHQFGDSFSLFFIRTLVNLTGICILYIHENQRYEYFLKEELVAINHLFETQYTQYVRYKESSSAIQQKTHDLKHQINALRFESDRVAREKYLDDMAETIANFEANISTGNGILDTILTQKNAYCLSHQITFSCIVNGKLLDFIETMDLCSLFGNALDNAIESVMQQEDTEKRLIKLNVVQSAQFLVIRIDNYSTVPLALHEGLPKTTKQNQDAHGYGLKSISYIAEKYHGVMTINQKENWFTLKILIPLA</sequence>
<dbReference type="PANTHER" id="PTHR40448">
    <property type="entry name" value="TWO-COMPONENT SENSOR HISTIDINE KINASE"/>
    <property type="match status" value="1"/>
</dbReference>
<keyword evidence="1" id="KW-0812">Transmembrane</keyword>
<comment type="caution">
    <text evidence="3">The sequence shown here is derived from an EMBL/GenBank/DDBJ whole genome shotgun (WGS) entry which is preliminary data.</text>
</comment>
<feature type="transmembrane region" description="Helical" evidence="1">
    <location>
        <begin position="7"/>
        <end position="27"/>
    </location>
</feature>
<dbReference type="PANTHER" id="PTHR40448:SF1">
    <property type="entry name" value="TWO-COMPONENT SENSOR HISTIDINE KINASE"/>
    <property type="match status" value="1"/>
</dbReference>
<protein>
    <recommendedName>
        <fullName evidence="2">Sensor histidine kinase NatK-like C-terminal domain-containing protein</fullName>
    </recommendedName>
</protein>
<dbReference type="Pfam" id="PF14501">
    <property type="entry name" value="HATPase_c_5"/>
    <property type="match status" value="1"/>
</dbReference>
<keyword evidence="1" id="KW-1133">Transmembrane helix</keyword>
<keyword evidence="4" id="KW-1185">Reference proteome</keyword>
<feature type="transmembrane region" description="Helical" evidence="1">
    <location>
        <begin position="39"/>
        <end position="57"/>
    </location>
</feature>
<keyword evidence="1" id="KW-0472">Membrane</keyword>
<evidence type="ECO:0000259" key="2">
    <source>
        <dbReference type="Pfam" id="PF14501"/>
    </source>
</evidence>
<accession>A0ABP3AW84</accession>
<gene>
    <name evidence="3" type="ORF">MFLO_11120</name>
</gene>
<dbReference type="CDD" id="cd16935">
    <property type="entry name" value="HATPase_AgrC-ComD-like"/>
    <property type="match status" value="1"/>
</dbReference>
<reference evidence="3 4" key="1">
    <citation type="journal article" date="2014" name="Int. J. Syst. Evol. Microbiol.">
        <title>Listeria floridensis sp. nov., Listeria aquatica sp. nov., Listeria cornellensis sp. nov., Listeria riparia sp. nov. and Listeria grandensis sp. nov., from agricultural and natural environments.</title>
        <authorList>
            <person name="den Bakker H.C."/>
            <person name="Warchocki S."/>
            <person name="Wright E.M."/>
            <person name="Allred A.F."/>
            <person name="Ahlstrom C."/>
            <person name="Manuel C.S."/>
            <person name="Stasiewicz M.J."/>
            <person name="Burrell A."/>
            <person name="Roof S."/>
            <person name="Strawn L."/>
            <person name="Fortes E.D."/>
            <person name="Nightingale K.K."/>
            <person name="Kephart D."/>
            <person name="Wiedmann M."/>
        </authorList>
    </citation>
    <scope>NUCLEOTIDE SEQUENCE [LARGE SCALE GENOMIC DNA]</scope>
    <source>
        <strain evidence="3 4">FSL S10-1187</strain>
    </source>
</reference>
<proteinExistence type="predicted"/>
<name>A0ABP3AW84_9LIST</name>
<dbReference type="EMBL" id="AODF01000026">
    <property type="protein sequence ID" value="EUJ29133.1"/>
    <property type="molecule type" value="Genomic_DNA"/>
</dbReference>
<dbReference type="InterPro" id="IPR032834">
    <property type="entry name" value="NatK-like_C"/>
</dbReference>